<protein>
    <submittedName>
        <fullName evidence="2">Uncharacterized protein</fullName>
    </submittedName>
</protein>
<organism evidence="2 3">
    <name type="scientific">Ambrosia artemisiifolia</name>
    <name type="common">Common ragweed</name>
    <dbReference type="NCBI Taxonomy" id="4212"/>
    <lineage>
        <taxon>Eukaryota</taxon>
        <taxon>Viridiplantae</taxon>
        <taxon>Streptophyta</taxon>
        <taxon>Embryophyta</taxon>
        <taxon>Tracheophyta</taxon>
        <taxon>Spermatophyta</taxon>
        <taxon>Magnoliopsida</taxon>
        <taxon>eudicotyledons</taxon>
        <taxon>Gunneridae</taxon>
        <taxon>Pentapetalae</taxon>
        <taxon>asterids</taxon>
        <taxon>campanulids</taxon>
        <taxon>Asterales</taxon>
        <taxon>Asteraceae</taxon>
        <taxon>Asteroideae</taxon>
        <taxon>Heliantheae alliance</taxon>
        <taxon>Heliantheae</taxon>
        <taxon>Ambrosia</taxon>
    </lineage>
</organism>
<accession>A0AAD5GYC7</accession>
<feature type="signal peptide" evidence="1">
    <location>
        <begin position="1"/>
        <end position="24"/>
    </location>
</feature>
<gene>
    <name evidence="2" type="ORF">M8C21_010898</name>
</gene>
<sequence>MISSHSLFSLFIHVHLVPFHLTLTDSCSSIHHPDDDTKLAV</sequence>
<name>A0AAD5GYC7_AMBAR</name>
<evidence type="ECO:0000256" key="1">
    <source>
        <dbReference type="SAM" id="SignalP"/>
    </source>
</evidence>
<keyword evidence="1" id="KW-0732">Signal</keyword>
<reference evidence="2" key="1">
    <citation type="submission" date="2022-06" db="EMBL/GenBank/DDBJ databases">
        <title>Uncovering the hologenomic basis of an extraordinary plant invasion.</title>
        <authorList>
            <person name="Bieker V.C."/>
            <person name="Martin M.D."/>
            <person name="Gilbert T."/>
            <person name="Hodgins K."/>
            <person name="Battlay P."/>
            <person name="Petersen B."/>
            <person name="Wilson J."/>
        </authorList>
    </citation>
    <scope>NUCLEOTIDE SEQUENCE</scope>
    <source>
        <strain evidence="2">AA19_3_7</strain>
        <tissue evidence="2">Leaf</tissue>
    </source>
</reference>
<keyword evidence="3" id="KW-1185">Reference proteome</keyword>
<feature type="chain" id="PRO_5042198160" evidence="1">
    <location>
        <begin position="25"/>
        <end position="41"/>
    </location>
</feature>
<proteinExistence type="predicted"/>
<evidence type="ECO:0000313" key="2">
    <source>
        <dbReference type="EMBL" id="KAI7756103.1"/>
    </source>
</evidence>
<dbReference type="AlphaFoldDB" id="A0AAD5GYC7"/>
<dbReference type="Proteomes" id="UP001206925">
    <property type="component" value="Unassembled WGS sequence"/>
</dbReference>
<evidence type="ECO:0000313" key="3">
    <source>
        <dbReference type="Proteomes" id="UP001206925"/>
    </source>
</evidence>
<dbReference type="EMBL" id="JAMZMK010000585">
    <property type="protein sequence ID" value="KAI7756103.1"/>
    <property type="molecule type" value="Genomic_DNA"/>
</dbReference>
<comment type="caution">
    <text evidence="2">The sequence shown here is derived from an EMBL/GenBank/DDBJ whole genome shotgun (WGS) entry which is preliminary data.</text>
</comment>